<feature type="transmembrane region" description="Helical" evidence="4">
    <location>
        <begin position="242"/>
        <end position="262"/>
    </location>
</feature>
<proteinExistence type="inferred from homology"/>
<name>A0A8E7B1B8_9EURY</name>
<dbReference type="PANTHER" id="PTHR43179">
    <property type="entry name" value="RHAMNOSYLTRANSFERASE WBBL"/>
    <property type="match status" value="1"/>
</dbReference>
<keyword evidence="3 6" id="KW-0808">Transferase</keyword>
<dbReference type="GO" id="GO:0016757">
    <property type="term" value="F:glycosyltransferase activity"/>
    <property type="evidence" value="ECO:0007669"/>
    <property type="project" value="UniProtKB-KW"/>
</dbReference>
<protein>
    <submittedName>
        <fullName evidence="6">Glycosyltransferase family 2 protein</fullName>
    </submittedName>
</protein>
<dbReference type="KEGG" id="mrtj:KHC33_01530"/>
<reference evidence="6 7" key="1">
    <citation type="submission" date="2021-05" db="EMBL/GenBank/DDBJ databases">
        <title>A novel Methanospirillum isolate from a pyrite-forming mixed culture.</title>
        <authorList>
            <person name="Bunk B."/>
            <person name="Sproer C."/>
            <person name="Spring S."/>
            <person name="Pester M."/>
        </authorList>
    </citation>
    <scope>NUCLEOTIDE SEQUENCE [LARGE SCALE GENOMIC DNA]</scope>
    <source>
        <strain evidence="6 7">J.3.6.1-F.2.7.3</strain>
    </source>
</reference>
<evidence type="ECO:0000313" key="6">
    <source>
        <dbReference type="EMBL" id="QVV89246.1"/>
    </source>
</evidence>
<dbReference type="InterPro" id="IPR001173">
    <property type="entry name" value="Glyco_trans_2-like"/>
</dbReference>
<comment type="similarity">
    <text evidence="1">Belongs to the glycosyltransferase 2 family.</text>
</comment>
<evidence type="ECO:0000313" key="7">
    <source>
        <dbReference type="Proteomes" id="UP000680656"/>
    </source>
</evidence>
<keyword evidence="4" id="KW-0812">Transmembrane</keyword>
<keyword evidence="2" id="KW-0328">Glycosyltransferase</keyword>
<sequence length="310" mass="35015">MISVLIPNFNGLKYLYSCLESVYSQTYTDFEIIVIDNASHDESVEYIQHNYPMVRIIANNQNKGFSGAINDGIQIAQGEYIFLLNNDTIIRPDCLSNLISATRNYPNYHMYAAKMIYPDGRINSAGICFSISGAAWDRGSSKSDGGEYSSFIEVLGPSGGAGLYRKELFSVLGGFDPDFFMYMEDVDFALRARLSGYSCLYVPNVEVIHYHGGTAGVGTPLAVYYGNRNLIWCTLKNMPVSLLFLFFPIIFFRSLLVFIYYIGKGMGNIAFQARVDALKEVPRILTCHRKKQKNCSCNELIRKIYPFFRI</sequence>
<evidence type="ECO:0000256" key="1">
    <source>
        <dbReference type="ARBA" id="ARBA00006739"/>
    </source>
</evidence>
<dbReference type="SUPFAM" id="SSF53448">
    <property type="entry name" value="Nucleotide-diphospho-sugar transferases"/>
    <property type="match status" value="1"/>
</dbReference>
<dbReference type="PANTHER" id="PTHR43179:SF12">
    <property type="entry name" value="GALACTOFURANOSYLTRANSFERASE GLFT2"/>
    <property type="match status" value="1"/>
</dbReference>
<evidence type="ECO:0000256" key="2">
    <source>
        <dbReference type="ARBA" id="ARBA00022676"/>
    </source>
</evidence>
<evidence type="ECO:0000256" key="4">
    <source>
        <dbReference type="SAM" id="Phobius"/>
    </source>
</evidence>
<dbReference type="GeneID" id="65095824"/>
<dbReference type="Pfam" id="PF00535">
    <property type="entry name" value="Glycos_transf_2"/>
    <property type="match status" value="1"/>
</dbReference>
<dbReference type="RefSeq" id="WP_214420046.1">
    <property type="nucleotide sequence ID" value="NZ_CP075546.1"/>
</dbReference>
<dbReference type="Gene3D" id="3.90.550.10">
    <property type="entry name" value="Spore Coat Polysaccharide Biosynthesis Protein SpsA, Chain A"/>
    <property type="match status" value="1"/>
</dbReference>
<dbReference type="InterPro" id="IPR029044">
    <property type="entry name" value="Nucleotide-diphossugar_trans"/>
</dbReference>
<keyword evidence="4" id="KW-1133">Transmembrane helix</keyword>
<dbReference type="AlphaFoldDB" id="A0A8E7B1B8"/>
<dbReference type="Proteomes" id="UP000680656">
    <property type="component" value="Chromosome"/>
</dbReference>
<keyword evidence="7" id="KW-1185">Reference proteome</keyword>
<keyword evidence="4" id="KW-0472">Membrane</keyword>
<evidence type="ECO:0000256" key="3">
    <source>
        <dbReference type="ARBA" id="ARBA00022679"/>
    </source>
</evidence>
<feature type="domain" description="Glycosyltransferase 2-like" evidence="5">
    <location>
        <begin position="3"/>
        <end position="168"/>
    </location>
</feature>
<evidence type="ECO:0000259" key="5">
    <source>
        <dbReference type="Pfam" id="PF00535"/>
    </source>
</evidence>
<dbReference type="CDD" id="cd04186">
    <property type="entry name" value="GT_2_like_c"/>
    <property type="match status" value="1"/>
</dbReference>
<organism evidence="6 7">
    <name type="scientific">Methanospirillum purgamenti</name>
    <dbReference type="NCBI Taxonomy" id="2834276"/>
    <lineage>
        <taxon>Archaea</taxon>
        <taxon>Methanobacteriati</taxon>
        <taxon>Methanobacteriota</taxon>
        <taxon>Stenosarchaea group</taxon>
        <taxon>Methanomicrobia</taxon>
        <taxon>Methanomicrobiales</taxon>
        <taxon>Methanospirillaceae</taxon>
        <taxon>Methanospirillum</taxon>
    </lineage>
</organism>
<dbReference type="EMBL" id="CP075546">
    <property type="protein sequence ID" value="QVV89246.1"/>
    <property type="molecule type" value="Genomic_DNA"/>
</dbReference>
<gene>
    <name evidence="6" type="ORF">KHC33_01530</name>
</gene>
<accession>A0A8E7B1B8</accession>